<proteinExistence type="predicted"/>
<organism evidence="2 3">
    <name type="scientific">Aquipuribacter hungaricus</name>
    <dbReference type="NCBI Taxonomy" id="545624"/>
    <lineage>
        <taxon>Bacteria</taxon>
        <taxon>Bacillati</taxon>
        <taxon>Actinomycetota</taxon>
        <taxon>Actinomycetes</taxon>
        <taxon>Micrococcales</taxon>
        <taxon>Intrasporangiaceae</taxon>
        <taxon>Aquipuribacter</taxon>
    </lineage>
</organism>
<dbReference type="Gene3D" id="2.60.120.10">
    <property type="entry name" value="Jelly Rolls"/>
    <property type="match status" value="1"/>
</dbReference>
<name>A0ABV7WB89_9MICO</name>
<dbReference type="InterPro" id="IPR053146">
    <property type="entry name" value="QDO-like"/>
</dbReference>
<dbReference type="Proteomes" id="UP001595685">
    <property type="component" value="Unassembled WGS sequence"/>
</dbReference>
<protein>
    <submittedName>
        <fullName evidence="2">Cupin domain-containing protein</fullName>
    </submittedName>
</protein>
<dbReference type="Pfam" id="PF07883">
    <property type="entry name" value="Cupin_2"/>
    <property type="match status" value="1"/>
</dbReference>
<dbReference type="InterPro" id="IPR014710">
    <property type="entry name" value="RmlC-like_jellyroll"/>
</dbReference>
<gene>
    <name evidence="2" type="ORF">ACFOLH_00195</name>
</gene>
<keyword evidence="3" id="KW-1185">Reference proteome</keyword>
<accession>A0ABV7WB89</accession>
<evidence type="ECO:0000259" key="1">
    <source>
        <dbReference type="Pfam" id="PF07883"/>
    </source>
</evidence>
<dbReference type="EMBL" id="JBHRWW010000001">
    <property type="protein sequence ID" value="MFC3686755.1"/>
    <property type="molecule type" value="Genomic_DNA"/>
</dbReference>
<dbReference type="InterPro" id="IPR011051">
    <property type="entry name" value="RmlC_Cupin_sf"/>
</dbReference>
<dbReference type="SUPFAM" id="SSF51182">
    <property type="entry name" value="RmlC-like cupins"/>
    <property type="match status" value="1"/>
</dbReference>
<feature type="domain" description="Cupin type-2" evidence="1">
    <location>
        <begin position="42"/>
        <end position="104"/>
    </location>
</feature>
<evidence type="ECO:0000313" key="3">
    <source>
        <dbReference type="Proteomes" id="UP001595685"/>
    </source>
</evidence>
<sequence>MSIDLDVVVGAAGEGERLVLPFGEVLVRLSGADTEGALSVVEMRLAPRTVGAALHVHHDHQEYFEVREGELTVDLAAGSRTVGPDGIVSVPRGHAHGFRNGTDRWTTFVGLFTPAGYEDYFREVARLAATGAAVTPDVLAGLRAGYGTEAV</sequence>
<evidence type="ECO:0000313" key="2">
    <source>
        <dbReference type="EMBL" id="MFC3686755.1"/>
    </source>
</evidence>
<dbReference type="PANTHER" id="PTHR36440">
    <property type="entry name" value="PUTATIVE (AFU_ORTHOLOGUE AFUA_8G07350)-RELATED"/>
    <property type="match status" value="1"/>
</dbReference>
<comment type="caution">
    <text evidence="2">The sequence shown here is derived from an EMBL/GenBank/DDBJ whole genome shotgun (WGS) entry which is preliminary data.</text>
</comment>
<dbReference type="RefSeq" id="WP_340289097.1">
    <property type="nucleotide sequence ID" value="NZ_JBBEOI010000005.1"/>
</dbReference>
<dbReference type="PANTHER" id="PTHR36440:SF1">
    <property type="entry name" value="PUTATIVE (AFU_ORTHOLOGUE AFUA_8G07350)-RELATED"/>
    <property type="match status" value="1"/>
</dbReference>
<reference evidence="3" key="1">
    <citation type="journal article" date="2019" name="Int. J. Syst. Evol. Microbiol.">
        <title>The Global Catalogue of Microorganisms (GCM) 10K type strain sequencing project: providing services to taxonomists for standard genome sequencing and annotation.</title>
        <authorList>
            <consortium name="The Broad Institute Genomics Platform"/>
            <consortium name="The Broad Institute Genome Sequencing Center for Infectious Disease"/>
            <person name="Wu L."/>
            <person name="Ma J."/>
        </authorList>
    </citation>
    <scope>NUCLEOTIDE SEQUENCE [LARGE SCALE GENOMIC DNA]</scope>
    <source>
        <strain evidence="3">NCAIM B.02333</strain>
    </source>
</reference>
<dbReference type="InterPro" id="IPR013096">
    <property type="entry name" value="Cupin_2"/>
</dbReference>